<organism evidence="1 2">
    <name type="scientific">Cytospora paraplurivora</name>
    <dbReference type="NCBI Taxonomy" id="2898453"/>
    <lineage>
        <taxon>Eukaryota</taxon>
        <taxon>Fungi</taxon>
        <taxon>Dikarya</taxon>
        <taxon>Ascomycota</taxon>
        <taxon>Pezizomycotina</taxon>
        <taxon>Sordariomycetes</taxon>
        <taxon>Sordariomycetidae</taxon>
        <taxon>Diaporthales</taxon>
        <taxon>Cytosporaceae</taxon>
        <taxon>Cytospora</taxon>
    </lineage>
</organism>
<protein>
    <submittedName>
        <fullName evidence="1">Uncharacterized protein</fullName>
    </submittedName>
</protein>
<accession>A0AAN9YL26</accession>
<dbReference type="Proteomes" id="UP001320245">
    <property type="component" value="Unassembled WGS sequence"/>
</dbReference>
<name>A0AAN9YL26_9PEZI</name>
<proteinExistence type="predicted"/>
<reference evidence="1 2" key="1">
    <citation type="journal article" date="2023" name="PLoS ONE">
        <title>Cytospora paraplurivora sp. nov. isolated from orchards with fruit tree decline syndrome in Ontario, Canada.</title>
        <authorList>
            <person name="Ilyukhin E."/>
            <person name="Nguyen H.D.T."/>
            <person name="Castle A.J."/>
            <person name="Ellouze W."/>
        </authorList>
    </citation>
    <scope>NUCLEOTIDE SEQUENCE [LARGE SCALE GENOMIC DNA]</scope>
    <source>
        <strain evidence="1 2">FDS-564</strain>
    </source>
</reference>
<gene>
    <name evidence="1" type="ORF">SLS53_001950</name>
</gene>
<sequence length="516" mass="55758">MWDMMLYPGVPHPSRRHRRGRHSKKGRRCRACRAHLGKVTVGGKRVEMAYCERHHCQKFLADGTVCQEQRNGRNPLWKYCDLRESVEIYSNTCDQPRLVGAGSLLCEKHTCEWPTCTAEVEGKGEKGDPSRCCDRHRRCARDGCDAPCFRRDTDAAAGAALRWCGLHYCRAEGCGEGRAGDNEMYCERHVCLEPLCGGGKKKAAGVAGLGTAAGVGGRFCADHQCKTDGCLERRDQRLRGSEHCALHICWVEGCSKPASAAAGSGNRCDIHRECREVGCREYVYVERGPGEEVIYPTCETPQTPAGTQCDKRLDANQRYCKDHSCELSSCGDQRRPDSLQYCPAHKCSVPACQQLRRNTIAGLEQLLSSSSSSGGFPLGGRAASLLFGRGSAMGLDLNSSFGSYCSAHACRGDGGRCGERVAEGALFCGKHGCSRKGCVREVTATGLSRRGDGGGGLCDRHYKKMKELGLGGGGMPPPIGPFGGPMGMPMPMPMPMGFPPPFFGGPFFDSSVSGSD</sequence>
<dbReference type="EMBL" id="JAJSPL020000005">
    <property type="protein sequence ID" value="KAK7746762.1"/>
    <property type="molecule type" value="Genomic_DNA"/>
</dbReference>
<evidence type="ECO:0000313" key="1">
    <source>
        <dbReference type="EMBL" id="KAK7746762.1"/>
    </source>
</evidence>
<evidence type="ECO:0000313" key="2">
    <source>
        <dbReference type="Proteomes" id="UP001320245"/>
    </source>
</evidence>
<keyword evidence="2" id="KW-1185">Reference proteome</keyword>
<comment type="caution">
    <text evidence="1">The sequence shown here is derived from an EMBL/GenBank/DDBJ whole genome shotgun (WGS) entry which is preliminary data.</text>
</comment>
<dbReference type="AlphaFoldDB" id="A0AAN9YL26"/>